<dbReference type="EMBL" id="JADAZL010000013">
    <property type="protein sequence ID" value="MBE2166460.1"/>
    <property type="molecule type" value="Genomic_DNA"/>
</dbReference>
<evidence type="ECO:0000313" key="1">
    <source>
        <dbReference type="EMBL" id="MBE2166460.1"/>
    </source>
</evidence>
<reference evidence="1 2" key="1">
    <citation type="submission" date="2020-10" db="EMBL/GenBank/DDBJ databases">
        <authorList>
            <person name="Mohd Rani F."/>
        </authorList>
    </citation>
    <scope>NUCLEOTIDE SEQUENCE [LARGE SCALE GENOMIC DNA]</scope>
    <source>
        <strain evidence="1 2">AC1583</strain>
    </source>
</reference>
<accession>A0ABR9NNX6</accession>
<sequence length="762" mass="90830">MIISHYDFSEIQFEIEEIIKVYNFNVSEQPIIKSILKLFYIFKKVHKINNIVNKGLKETLENKEIIEKNVDYFICFIYKHHYSSNNKTKYTICILFLKIIKRIFKEKILSNVQILPTKETIDLVNKIKNYNKIKVDERLLNFYKPWTIKSSNKKIYNINLSNIYIKFGFEFCDKYYNIVKKIAATQINTSLTRTISSLYALNRLFCETFKNHKELQESLNSSNTQNTFYKFYNILIVDNIKNNYSLIYFHNRWRQYVNTYMLLIENDLFPNPIGKISTPKFKTSTNQSHQKVKTGKIVNDKLIFDIPLTYTDNIAKERIFKKINYDIDLITMLSKKYSEKIVKKYNNYYNLKSHGKLLANIYNPSNLSDIFYTYAHLYQNNLTCKYKLESLRFSKININGLIPNLSQKDIYPFLILLVKEHPQITESWLTEWKLYKNDKFYGYIKENNNFYIVSHKRRKRHKSLQKILLNDKSKNIIDDLIKITTINRDYLKSRNDSDYEYMLLINTSIFVKPKKINKLYNPTTKNTFKYFYDLFSENSIYKEENKQEQEYAINLAKSFSLTKFRATCAVQIYIETNSIQAMSQALGHENIDKRLIGAYLPTPLWDYFTERWIRIYQNVLIYEAMKDSPYLLKAIDVTAETLDVFIENHHFGDLPEYLKYGKYNDDRTNSPQNNLGIFAISIPLLQWFLAIIEWSKLHELHDQHLIKWYECAVLVISQIELSISSEKVHGFALYLDEKIFEMYEVAKKNPIDTKIIEGVLRC</sequence>
<dbReference type="RefSeq" id="WP_192835121.1">
    <property type="nucleotide sequence ID" value="NZ_JADAZL010000013.1"/>
</dbReference>
<evidence type="ECO:0000313" key="2">
    <source>
        <dbReference type="Proteomes" id="UP000619170"/>
    </source>
</evidence>
<proteinExistence type="predicted"/>
<organism evidence="1 2">
    <name type="scientific">Acinetobacter oleivorans</name>
    <dbReference type="NCBI Taxonomy" id="1148157"/>
    <lineage>
        <taxon>Bacteria</taxon>
        <taxon>Pseudomonadati</taxon>
        <taxon>Pseudomonadota</taxon>
        <taxon>Gammaproteobacteria</taxon>
        <taxon>Moraxellales</taxon>
        <taxon>Moraxellaceae</taxon>
        <taxon>Acinetobacter</taxon>
    </lineage>
</organism>
<protein>
    <submittedName>
        <fullName evidence="1">Uncharacterized protein</fullName>
    </submittedName>
</protein>
<gene>
    <name evidence="1" type="ORF">IIQ43_18225</name>
</gene>
<keyword evidence="2" id="KW-1185">Reference proteome</keyword>
<reference evidence="2" key="2">
    <citation type="submission" date="2023-07" db="EMBL/GenBank/DDBJ databases">
        <title>Acinetobacter oleivorans assembled AC1583.</title>
        <authorList>
            <person name="Yeo C.C."/>
        </authorList>
    </citation>
    <scope>NUCLEOTIDE SEQUENCE [LARGE SCALE GENOMIC DNA]</scope>
    <source>
        <strain evidence="2">AC1583</strain>
    </source>
</reference>
<dbReference type="Proteomes" id="UP000619170">
    <property type="component" value="Unassembled WGS sequence"/>
</dbReference>
<comment type="caution">
    <text evidence="1">The sequence shown here is derived from an EMBL/GenBank/DDBJ whole genome shotgun (WGS) entry which is preliminary data.</text>
</comment>
<name>A0ABR9NNX6_9GAMM</name>